<feature type="transmembrane region" description="Helical" evidence="2">
    <location>
        <begin position="529"/>
        <end position="548"/>
    </location>
</feature>
<proteinExistence type="predicted"/>
<dbReference type="SUPFAM" id="SSF53649">
    <property type="entry name" value="Alkaline phosphatase-like"/>
    <property type="match status" value="1"/>
</dbReference>
<evidence type="ECO:0000256" key="1">
    <source>
        <dbReference type="SAM" id="MobiDB-lite"/>
    </source>
</evidence>
<reference evidence="4" key="1">
    <citation type="journal article" date="2019" name="Int. J. Syst. Evol. Microbiol.">
        <title>The Global Catalogue of Microorganisms (GCM) 10K type strain sequencing project: providing services to taxonomists for standard genome sequencing and annotation.</title>
        <authorList>
            <consortium name="The Broad Institute Genomics Platform"/>
            <consortium name="The Broad Institute Genome Sequencing Center for Infectious Disease"/>
            <person name="Wu L."/>
            <person name="Ma J."/>
        </authorList>
    </citation>
    <scope>NUCLEOTIDE SEQUENCE [LARGE SCALE GENOMIC DNA]</scope>
    <source>
        <strain evidence="4">JCM 31037</strain>
    </source>
</reference>
<evidence type="ECO:0000313" key="3">
    <source>
        <dbReference type="EMBL" id="MFD1326155.1"/>
    </source>
</evidence>
<accession>A0ABW3YPD7</accession>
<feature type="transmembrane region" description="Helical" evidence="2">
    <location>
        <begin position="670"/>
        <end position="690"/>
    </location>
</feature>
<feature type="compositionally biased region" description="Low complexity" evidence="1">
    <location>
        <begin position="725"/>
        <end position="736"/>
    </location>
</feature>
<feature type="transmembrane region" description="Helical" evidence="2">
    <location>
        <begin position="403"/>
        <end position="423"/>
    </location>
</feature>
<keyword evidence="2" id="KW-0472">Membrane</keyword>
<feature type="transmembrane region" description="Helical" evidence="2">
    <location>
        <begin position="471"/>
        <end position="493"/>
    </location>
</feature>
<feature type="transmembrane region" description="Helical" evidence="2">
    <location>
        <begin position="505"/>
        <end position="523"/>
    </location>
</feature>
<evidence type="ECO:0008006" key="5">
    <source>
        <dbReference type="Google" id="ProtNLM"/>
    </source>
</evidence>
<dbReference type="InterPro" id="IPR017850">
    <property type="entry name" value="Alkaline_phosphatase_core_sf"/>
</dbReference>
<feature type="transmembrane region" description="Helical" evidence="2">
    <location>
        <begin position="372"/>
        <end position="397"/>
    </location>
</feature>
<dbReference type="RefSeq" id="WP_377579348.1">
    <property type="nucleotide sequence ID" value="NZ_JBHTMP010000125.1"/>
</dbReference>
<feature type="transmembrane region" description="Helical" evidence="2">
    <location>
        <begin position="330"/>
        <end position="351"/>
    </location>
</feature>
<feature type="transmembrane region" description="Helical" evidence="2">
    <location>
        <begin position="430"/>
        <end position="451"/>
    </location>
</feature>
<feature type="transmembrane region" description="Helical" evidence="2">
    <location>
        <begin position="610"/>
        <end position="630"/>
    </location>
</feature>
<organism evidence="3 4">
    <name type="scientific">Micromonospora sonneratiae</name>
    <dbReference type="NCBI Taxonomy" id="1184706"/>
    <lineage>
        <taxon>Bacteria</taxon>
        <taxon>Bacillati</taxon>
        <taxon>Actinomycetota</taxon>
        <taxon>Actinomycetes</taxon>
        <taxon>Micromonosporales</taxon>
        <taxon>Micromonosporaceae</taxon>
        <taxon>Micromonospora</taxon>
    </lineage>
</organism>
<keyword evidence="4" id="KW-1185">Reference proteome</keyword>
<evidence type="ECO:0000256" key="2">
    <source>
        <dbReference type="SAM" id="Phobius"/>
    </source>
</evidence>
<feature type="transmembrane region" description="Helical" evidence="2">
    <location>
        <begin position="553"/>
        <end position="570"/>
    </location>
</feature>
<comment type="caution">
    <text evidence="3">The sequence shown here is derived from an EMBL/GenBank/DDBJ whole genome shotgun (WGS) entry which is preliminary data.</text>
</comment>
<feature type="region of interest" description="Disordered" evidence="1">
    <location>
        <begin position="697"/>
        <end position="754"/>
    </location>
</feature>
<evidence type="ECO:0000313" key="4">
    <source>
        <dbReference type="Proteomes" id="UP001597260"/>
    </source>
</evidence>
<dbReference type="Proteomes" id="UP001597260">
    <property type="component" value="Unassembled WGS sequence"/>
</dbReference>
<keyword evidence="2" id="KW-1133">Transmembrane helix</keyword>
<name>A0ABW3YPD7_9ACTN</name>
<feature type="compositionally biased region" description="Polar residues" evidence="1">
    <location>
        <begin position="744"/>
        <end position="754"/>
    </location>
</feature>
<protein>
    <recommendedName>
        <fullName evidence="5">Di-and tricarboxylate transporter</fullName>
    </recommendedName>
</protein>
<feature type="transmembrane region" description="Helical" evidence="2">
    <location>
        <begin position="642"/>
        <end position="664"/>
    </location>
</feature>
<keyword evidence="2" id="KW-0812">Transmembrane</keyword>
<sequence length="754" mass="76718">MLRRLVPVLLTVTVVAVGLAALAIRPATGASQDTADHVVVVGVAGLRWEDVTEEATPTLWQLAERGSIGSLSVRSARQPTCPADGWLTLGAGNYAAWNDDPVVGRCPDLKIAVEQPDRIGANVPGQRSAGRHNKEKLPWGAVPGALAESVRCTVAVGPGAAVAAARPFGRVDRYEQQLPADPRQLLSSCALSILDLGSVVGEDPAVRAASAKVADAELARVLAARPERSLVLVAGVSDTDDVSRLHVAVADGPGWERAWLTSGSTGRDGYIQLIDLAPTVLAALGRPMPERLFIGQPATAVEGRPANLPAAVTEPADADREVHAQRRVTVWFFGLLAGFQFLLALAVLPLLRRARRHAGPTGPEPVSRRVVAVVEMLLVAAAMAIPAALLADIVPWWRGDHAGLYFGGVTVLLLAAATAGVRLSRGYAGTLGPVGVVAGLAALAVGADVVTGARLQLNGVTGYSALAGGRYTGLGVVGLGVFIAGTLLFAGWLAQRVRRSRRPAVMVLVGGVGVILVGSPYLGGDLVGAVALTAGVSAAAVMSTGGWLTFGRLAGATVAGLAVTVGFAVLDLSQPEAERGSLGRFVGALGDGTSGLTVHRSGASSLQTLFGSPLTVIALVGILLVWFALLRPWGGLKRLFGIYPAMRAAMTGITVASLIGGLLGGSALNVAGAAATLAIPMAALAALRVLDHATDRTRPAEPSAVPVATPVGAGEETADGTGSGPAKVPAARPAPADEGIGTDPLTSSTEVTAT</sequence>
<gene>
    <name evidence="3" type="ORF">ACFQ4H_34260</name>
</gene>
<dbReference type="EMBL" id="JBHTMP010000125">
    <property type="protein sequence ID" value="MFD1326155.1"/>
    <property type="molecule type" value="Genomic_DNA"/>
</dbReference>